<reference evidence="1" key="1">
    <citation type="book" date="2014" name="THE 24TH EUROPEAN CONGRESS OF CLINICAL MICROBIOLOGY AND INFECTIOUS DISEASES" publisher="ECCMID 2014" city="Barcelona, Spain">
        <title>Identification of resistance genes in three multidrug-resistant Bacteroides fragilis isolates by whole genome sequencing.</title>
        <editorList>
            <person name="Unknown"/>
            <person name="A."/>
        </editorList>
        <authorList>
            <person name="Sydenham T.V."/>
            <person name="Hasman H."/>
            <person name="Wang M."/>
            <person name="Soki J."/>
            <person name="Nagy E."/>
            <person name="Justesen U.S."/>
        </authorList>
    </citation>
    <scope>NUCLEOTIDE SEQUENCE</scope>
    <source>
        <strain evidence="1">DCMOUH0018B</strain>
    </source>
</reference>
<evidence type="ECO:0000313" key="4">
    <source>
        <dbReference type="Proteomes" id="UP000284614"/>
    </source>
</evidence>
<reference evidence="3 4" key="3">
    <citation type="submission" date="2018-08" db="EMBL/GenBank/DDBJ databases">
        <title>A genome reference for cultivated species of the human gut microbiota.</title>
        <authorList>
            <person name="Zou Y."/>
            <person name="Xue W."/>
            <person name="Luo G."/>
        </authorList>
    </citation>
    <scope>NUCLEOTIDE SEQUENCE [LARGE SCALE GENOMIC DNA]</scope>
    <source>
        <strain evidence="3 4">OF01-1</strain>
    </source>
</reference>
<dbReference type="EMBL" id="CP054003">
    <property type="protein sequence ID" value="QKH86706.1"/>
    <property type="molecule type" value="Genomic_DNA"/>
</dbReference>
<name>A0A0I9UPI3_BACFG</name>
<accession>A0A0I9UPI3</accession>
<reference evidence="2 5" key="4">
    <citation type="submission" date="2020-05" db="EMBL/GenBank/DDBJ databases">
        <title>FDA dAtabase for Regulatory Grade micrObial Sequences (FDA-ARGOS): Supporting development and validation of Infectious Disease Dx tests.</title>
        <authorList>
            <person name="Bojja K."/>
            <person name="Kessler A."/>
            <person name="Tallon L."/>
            <person name="Sadzewicz L."/>
            <person name="Zhao X."/>
            <person name="Vavikolanu K."/>
            <person name="Mehta A."/>
            <person name="Aluvathingal J."/>
            <person name="Nadendla S."/>
            <person name="Myers T."/>
            <person name="Yan Y."/>
            <person name="Sichtig H."/>
        </authorList>
    </citation>
    <scope>NUCLEOTIDE SEQUENCE [LARGE SCALE GENOMIC DNA]</scope>
    <source>
        <strain evidence="2 5">FDAARGOS_763</strain>
    </source>
</reference>
<evidence type="ECO:0000313" key="5">
    <source>
        <dbReference type="Proteomes" id="UP000501467"/>
    </source>
</evidence>
<reference evidence="1" key="2">
    <citation type="submission" date="2014-07" db="EMBL/GenBank/DDBJ databases">
        <title>Genetics and epidemiology of antimicrobial resistance in B. fragilis group.</title>
        <authorList>
            <person name="Sydenham T.V."/>
            <person name="Hasman H."/>
            <person name="Kemp M."/>
            <person name="Justesen U.S."/>
        </authorList>
    </citation>
    <scope>NUCLEOTIDE SEQUENCE [LARGE SCALE GENOMIC DNA]</scope>
    <source>
        <strain evidence="1">DCMOUH0018B</strain>
    </source>
</reference>
<dbReference type="RefSeq" id="WP_005782762.1">
    <property type="nucleotide sequence ID" value="NZ_CAEUHN010000001.1"/>
</dbReference>
<dbReference type="Proteomes" id="UP000501467">
    <property type="component" value="Chromosome"/>
</dbReference>
<evidence type="ECO:0000313" key="1">
    <source>
        <dbReference type="EMBL" id="KFX74234.1"/>
    </source>
</evidence>
<dbReference type="EMBL" id="QSDG01000004">
    <property type="protein sequence ID" value="RGY70196.1"/>
    <property type="molecule type" value="Genomic_DNA"/>
</dbReference>
<gene>
    <name evidence="3" type="ORF">DXA27_05895</name>
    <name evidence="1" type="ORF">EE52_0213155</name>
    <name evidence="2" type="ORF">FOC69_21070</name>
</gene>
<dbReference type="EMBL" id="JMZZ02000152">
    <property type="protein sequence ID" value="KFX74234.1"/>
    <property type="molecule type" value="Genomic_DNA"/>
</dbReference>
<proteinExistence type="predicted"/>
<dbReference type="PATRIC" id="fig|817.53.peg.2724"/>
<evidence type="ECO:0000313" key="2">
    <source>
        <dbReference type="EMBL" id="QKH86706.1"/>
    </source>
</evidence>
<organism evidence="1">
    <name type="scientific">Bacteroides fragilis</name>
    <dbReference type="NCBI Taxonomy" id="817"/>
    <lineage>
        <taxon>Bacteria</taxon>
        <taxon>Pseudomonadati</taxon>
        <taxon>Bacteroidota</taxon>
        <taxon>Bacteroidia</taxon>
        <taxon>Bacteroidales</taxon>
        <taxon>Bacteroidaceae</taxon>
        <taxon>Bacteroides</taxon>
    </lineage>
</organism>
<dbReference type="Proteomes" id="UP000284614">
    <property type="component" value="Unassembled WGS sequence"/>
</dbReference>
<dbReference type="AlphaFoldDB" id="A0A0I9UPI3"/>
<protein>
    <submittedName>
        <fullName evidence="1">Uncharacterized protein</fullName>
    </submittedName>
</protein>
<sequence length="77" mass="8658">MSQEMKAFSGMKTTRNFSFSHSEVIINSTPGRKVVLESTLLEQSPIEKGCGDASSQVWKATPAESRTRPVYNEIWYT</sequence>
<evidence type="ECO:0000313" key="3">
    <source>
        <dbReference type="EMBL" id="RGY70196.1"/>
    </source>
</evidence>